<comment type="caution">
    <text evidence="1">The sequence shown here is derived from an EMBL/GenBank/DDBJ whole genome shotgun (WGS) entry which is preliminary data.</text>
</comment>
<dbReference type="AlphaFoldDB" id="A0A9P6XHN5"/>
<protein>
    <submittedName>
        <fullName evidence="1">Uncharacterized protein</fullName>
    </submittedName>
</protein>
<keyword evidence="2" id="KW-1185">Reference proteome</keyword>
<proteinExistence type="predicted"/>
<evidence type="ECO:0000313" key="1">
    <source>
        <dbReference type="EMBL" id="KAG1314185.1"/>
    </source>
</evidence>
<dbReference type="Proteomes" id="UP000716291">
    <property type="component" value="Unassembled WGS sequence"/>
</dbReference>
<name>A0A9P6XHN5_RHIOR</name>
<sequence>MLGASIDQVKDHANWDRNSNTFEKVYYRPPRRRLRSTRIQQSIFSNAENSTTLEDELEPTRIELGTTSNTNNGEEESENVVRTRPWYRRLF</sequence>
<evidence type="ECO:0000313" key="2">
    <source>
        <dbReference type="Proteomes" id="UP000716291"/>
    </source>
</evidence>
<dbReference type="EMBL" id="JAANQT010000133">
    <property type="protein sequence ID" value="KAG1314185.1"/>
    <property type="molecule type" value="Genomic_DNA"/>
</dbReference>
<reference evidence="1" key="1">
    <citation type="journal article" date="2020" name="Microb. Genom.">
        <title>Genetic diversity of clinical and environmental Mucorales isolates obtained from an investigation of mucormycosis cases among solid organ transplant recipients.</title>
        <authorList>
            <person name="Nguyen M.H."/>
            <person name="Kaul D."/>
            <person name="Muto C."/>
            <person name="Cheng S.J."/>
            <person name="Richter R.A."/>
            <person name="Bruno V.M."/>
            <person name="Liu G."/>
            <person name="Beyhan S."/>
            <person name="Sundermann A.J."/>
            <person name="Mounaud S."/>
            <person name="Pasculle A.W."/>
            <person name="Nierman W.C."/>
            <person name="Driscoll E."/>
            <person name="Cumbie R."/>
            <person name="Clancy C.J."/>
            <person name="Dupont C.L."/>
        </authorList>
    </citation>
    <scope>NUCLEOTIDE SEQUENCE</scope>
    <source>
        <strain evidence="1">GL11</strain>
    </source>
</reference>
<accession>A0A9P6XHN5</accession>
<gene>
    <name evidence="1" type="ORF">G6F64_001672</name>
</gene>
<organism evidence="1 2">
    <name type="scientific">Rhizopus oryzae</name>
    <name type="common">Mucormycosis agent</name>
    <name type="synonym">Rhizopus arrhizus var. delemar</name>
    <dbReference type="NCBI Taxonomy" id="64495"/>
    <lineage>
        <taxon>Eukaryota</taxon>
        <taxon>Fungi</taxon>
        <taxon>Fungi incertae sedis</taxon>
        <taxon>Mucoromycota</taxon>
        <taxon>Mucoromycotina</taxon>
        <taxon>Mucoromycetes</taxon>
        <taxon>Mucorales</taxon>
        <taxon>Mucorineae</taxon>
        <taxon>Rhizopodaceae</taxon>
        <taxon>Rhizopus</taxon>
    </lineage>
</organism>